<feature type="binding site" evidence="15">
    <location>
        <position position="103"/>
    </location>
    <ligand>
        <name>Zn(2+)</name>
        <dbReference type="ChEBI" id="CHEBI:29105"/>
        <label>2</label>
    </ligand>
</feature>
<comment type="subunit">
    <text evidence="3 15">Homodimer.</text>
</comment>
<dbReference type="InterPro" id="IPR036264">
    <property type="entry name" value="Bact_exopeptidase_dim_dom"/>
</dbReference>
<evidence type="ECO:0000256" key="12">
    <source>
        <dbReference type="ARBA" id="ARBA00023285"/>
    </source>
</evidence>
<evidence type="ECO:0000256" key="13">
    <source>
        <dbReference type="ARBA" id="ARBA00031891"/>
    </source>
</evidence>
<keyword evidence="8 15" id="KW-0378">Hydrolase</keyword>
<feature type="binding site" evidence="15">
    <location>
        <position position="70"/>
    </location>
    <ligand>
        <name>Zn(2+)</name>
        <dbReference type="ChEBI" id="CHEBI:29105"/>
        <label>1</label>
    </ligand>
</feature>
<keyword evidence="9 15" id="KW-0862">Zinc</keyword>
<dbReference type="InterPro" id="IPR002933">
    <property type="entry name" value="Peptidase_M20"/>
</dbReference>
<evidence type="ECO:0000313" key="18">
    <source>
        <dbReference type="Proteomes" id="UP001429564"/>
    </source>
</evidence>
<dbReference type="PANTHER" id="PTHR43808">
    <property type="entry name" value="ACETYLORNITHINE DEACETYLASE"/>
    <property type="match status" value="1"/>
</dbReference>
<evidence type="ECO:0000256" key="9">
    <source>
        <dbReference type="ARBA" id="ARBA00022833"/>
    </source>
</evidence>
<dbReference type="SUPFAM" id="SSF53187">
    <property type="entry name" value="Zn-dependent exopeptidases"/>
    <property type="match status" value="1"/>
</dbReference>
<dbReference type="InterPro" id="IPR050072">
    <property type="entry name" value="Peptidase_M20A"/>
</dbReference>
<evidence type="ECO:0000256" key="2">
    <source>
        <dbReference type="ARBA" id="ARBA00006746"/>
    </source>
</evidence>
<evidence type="ECO:0000256" key="1">
    <source>
        <dbReference type="ARBA" id="ARBA00005130"/>
    </source>
</evidence>
<accession>A0ABX0W808</accession>
<dbReference type="HAMAP" id="MF_01690">
    <property type="entry name" value="DapE"/>
    <property type="match status" value="1"/>
</dbReference>
<organism evidence="17 18">
    <name type="scientific">Parasedimentitalea denitrificans</name>
    <dbReference type="NCBI Taxonomy" id="2211118"/>
    <lineage>
        <taxon>Bacteria</taxon>
        <taxon>Pseudomonadati</taxon>
        <taxon>Pseudomonadota</taxon>
        <taxon>Alphaproteobacteria</taxon>
        <taxon>Rhodobacterales</taxon>
        <taxon>Paracoccaceae</taxon>
        <taxon>Parasedimentitalea</taxon>
    </lineage>
</organism>
<dbReference type="InterPro" id="IPR011650">
    <property type="entry name" value="Peptidase_M20_dimer"/>
</dbReference>
<dbReference type="EC" id="3.5.1.18" evidence="4 15"/>
<evidence type="ECO:0000256" key="4">
    <source>
        <dbReference type="ARBA" id="ARBA00011921"/>
    </source>
</evidence>
<dbReference type="Pfam" id="PF07687">
    <property type="entry name" value="M20_dimer"/>
    <property type="match status" value="1"/>
</dbReference>
<comment type="catalytic activity">
    <reaction evidence="14 15">
        <text>N-succinyl-(2S,6S)-2,6-diaminopimelate + H2O = (2S,6S)-2,6-diaminopimelate + succinate</text>
        <dbReference type="Rhea" id="RHEA:22608"/>
        <dbReference type="ChEBI" id="CHEBI:15377"/>
        <dbReference type="ChEBI" id="CHEBI:30031"/>
        <dbReference type="ChEBI" id="CHEBI:57609"/>
        <dbReference type="ChEBI" id="CHEBI:58087"/>
        <dbReference type="EC" id="3.5.1.18"/>
    </reaction>
</comment>
<dbReference type="NCBIfam" id="TIGR01246">
    <property type="entry name" value="dapE_proteo"/>
    <property type="match status" value="1"/>
</dbReference>
<feature type="active site" description="Proton acceptor" evidence="15">
    <location>
        <position position="136"/>
    </location>
</feature>
<evidence type="ECO:0000313" key="17">
    <source>
        <dbReference type="EMBL" id="NIZ60435.1"/>
    </source>
</evidence>
<feature type="binding site" evidence="15">
    <location>
        <position position="103"/>
    </location>
    <ligand>
        <name>Zn(2+)</name>
        <dbReference type="ChEBI" id="CHEBI:29105"/>
        <label>1</label>
    </ligand>
</feature>
<dbReference type="InterPro" id="IPR005941">
    <property type="entry name" value="DapE_proteobac"/>
</dbReference>
<evidence type="ECO:0000256" key="10">
    <source>
        <dbReference type="ARBA" id="ARBA00022915"/>
    </source>
</evidence>
<protein>
    <recommendedName>
        <fullName evidence="5 15">Succinyl-diaminopimelate desuccinylase</fullName>
        <shortName evidence="15">SDAP desuccinylase</shortName>
        <ecNumber evidence="4 15">3.5.1.18</ecNumber>
    </recommendedName>
    <alternativeName>
        <fullName evidence="13 15">N-succinyl-LL-2,6-diaminoheptanedioate amidohydrolase</fullName>
    </alternativeName>
</protein>
<keyword evidence="10 15" id="KW-0220">Diaminopimelate biosynthesis</keyword>
<feature type="binding site" evidence="15">
    <location>
        <position position="165"/>
    </location>
    <ligand>
        <name>Zn(2+)</name>
        <dbReference type="ChEBI" id="CHEBI:29105"/>
        <label>1</label>
    </ligand>
</feature>
<dbReference type="NCBIfam" id="NF009557">
    <property type="entry name" value="PRK13009.1"/>
    <property type="match status" value="1"/>
</dbReference>
<sequence length="381" mass="40568">MPSIDPARLTADLIRCASVTPVEGGALVLLEKLLTEGGFTCTRVDRGEVSNLFARWGDKGHAQTFGFNGHTDVVPLGDEAAWTMPPFGAEEKDGFMYGRGATDMKSGVAAFAAAAIDFVRDTPPNGSIILTITGDEEGESVDGTTALLDYMDAEGEQMAACLVGEPTCPDTMGEMIKIGRRGSMSAWFNVTGVQGHSAYPHRANNPLNAMVRLMDQLASHELDQGTEHFDASTLAVVTIDTGNSATNVIPAMANATVNIRFNDAHTGADLSQWLRDKSAKVAAEFGLEIDVKIKISGESFITAPGPLSDLVSASVEAVCGVKPELSTTGGTSDARFVKSHCPVVEFGLVGRTMHQVDERVEVAQIHQLKAIYGRILADYFK</sequence>
<evidence type="ECO:0000256" key="11">
    <source>
        <dbReference type="ARBA" id="ARBA00023154"/>
    </source>
</evidence>
<evidence type="ECO:0000256" key="8">
    <source>
        <dbReference type="ARBA" id="ARBA00022801"/>
    </source>
</evidence>
<comment type="similarity">
    <text evidence="2 15">Belongs to the peptidase M20A family. DapE subfamily.</text>
</comment>
<dbReference type="PANTHER" id="PTHR43808:SF31">
    <property type="entry name" value="N-ACETYL-L-CITRULLINE DEACETYLASE"/>
    <property type="match status" value="1"/>
</dbReference>
<comment type="caution">
    <text evidence="17">The sequence shown here is derived from an EMBL/GenBank/DDBJ whole genome shotgun (WGS) entry which is preliminary data.</text>
</comment>
<dbReference type="EMBL" id="QHLQ01000003">
    <property type="protein sequence ID" value="NIZ60435.1"/>
    <property type="molecule type" value="Genomic_DNA"/>
</dbReference>
<proteinExistence type="inferred from homology"/>
<dbReference type="RefSeq" id="WP_167682998.1">
    <property type="nucleotide sequence ID" value="NZ_QHLQ01000003.1"/>
</dbReference>
<reference evidence="17 18" key="1">
    <citation type="submission" date="2018-05" db="EMBL/GenBank/DDBJ databases">
        <authorList>
            <person name="Zhang Y.-J."/>
        </authorList>
    </citation>
    <scope>NUCLEOTIDE SEQUENCE [LARGE SCALE GENOMIC DNA]</scope>
    <source>
        <strain evidence="17 18">CY04</strain>
    </source>
</reference>
<keyword evidence="6 15" id="KW-0028">Amino-acid biosynthesis</keyword>
<evidence type="ECO:0000256" key="5">
    <source>
        <dbReference type="ARBA" id="ARBA00022391"/>
    </source>
</evidence>
<comment type="function">
    <text evidence="15">Catalyzes the hydrolysis of N-succinyl-L,L-diaminopimelic acid (SDAP), forming succinate and LL-2,6-diaminopimelate (DAP), an intermediate involved in the bacterial biosynthesis of lysine and meso-diaminopimelic acid, an essential component of bacterial cell walls.</text>
</comment>
<feature type="active site" evidence="15">
    <location>
        <position position="72"/>
    </location>
</feature>
<keyword evidence="7 15" id="KW-0479">Metal-binding</keyword>
<comment type="pathway">
    <text evidence="1 15">Amino-acid biosynthesis; L-lysine biosynthesis via DAP pathway; LL-2,6-diaminopimelate from (S)-tetrahydrodipicolinate (succinylase route): step 3/3.</text>
</comment>
<dbReference type="CDD" id="cd03891">
    <property type="entry name" value="M20_DapE_proteobac"/>
    <property type="match status" value="1"/>
</dbReference>
<dbReference type="Gene3D" id="3.30.70.360">
    <property type="match status" value="1"/>
</dbReference>
<dbReference type="SUPFAM" id="SSF55031">
    <property type="entry name" value="Bacterial exopeptidase dimerisation domain"/>
    <property type="match status" value="1"/>
</dbReference>
<feature type="binding site" evidence="15">
    <location>
        <position position="137"/>
    </location>
    <ligand>
        <name>Zn(2+)</name>
        <dbReference type="ChEBI" id="CHEBI:29105"/>
        <label>2</label>
    </ligand>
</feature>
<evidence type="ECO:0000256" key="14">
    <source>
        <dbReference type="ARBA" id="ARBA00051301"/>
    </source>
</evidence>
<evidence type="ECO:0000256" key="15">
    <source>
        <dbReference type="HAMAP-Rule" id="MF_01690"/>
    </source>
</evidence>
<name>A0ABX0W808_9RHOB</name>
<gene>
    <name evidence="15" type="primary">dapE</name>
    <name evidence="17" type="ORF">DL239_05535</name>
</gene>
<keyword evidence="18" id="KW-1185">Reference proteome</keyword>
<dbReference type="Proteomes" id="UP001429564">
    <property type="component" value="Unassembled WGS sequence"/>
</dbReference>
<comment type="cofactor">
    <cofactor evidence="15">
        <name>Zn(2+)</name>
        <dbReference type="ChEBI" id="CHEBI:29105"/>
    </cofactor>
    <cofactor evidence="15">
        <name>Co(2+)</name>
        <dbReference type="ChEBI" id="CHEBI:48828"/>
    </cofactor>
    <text evidence="15">Binds 2 Zn(2+) or Co(2+) ions per subunit.</text>
</comment>
<feature type="domain" description="Peptidase M20 dimerisation" evidence="16">
    <location>
        <begin position="178"/>
        <end position="283"/>
    </location>
</feature>
<dbReference type="Gene3D" id="3.40.630.10">
    <property type="entry name" value="Zn peptidases"/>
    <property type="match status" value="1"/>
</dbReference>
<dbReference type="PROSITE" id="PS00759">
    <property type="entry name" value="ARGE_DAPE_CPG2_2"/>
    <property type="match status" value="1"/>
</dbReference>
<evidence type="ECO:0000256" key="7">
    <source>
        <dbReference type="ARBA" id="ARBA00022723"/>
    </source>
</evidence>
<evidence type="ECO:0000259" key="16">
    <source>
        <dbReference type="Pfam" id="PF07687"/>
    </source>
</evidence>
<dbReference type="InterPro" id="IPR001261">
    <property type="entry name" value="ArgE/DapE_CS"/>
</dbReference>
<keyword evidence="11 15" id="KW-0457">Lysine biosynthesis</keyword>
<evidence type="ECO:0000256" key="6">
    <source>
        <dbReference type="ARBA" id="ARBA00022605"/>
    </source>
</evidence>
<dbReference type="Pfam" id="PF01546">
    <property type="entry name" value="Peptidase_M20"/>
    <property type="match status" value="1"/>
</dbReference>
<keyword evidence="12 15" id="KW-0170">Cobalt</keyword>
<evidence type="ECO:0000256" key="3">
    <source>
        <dbReference type="ARBA" id="ARBA00011738"/>
    </source>
</evidence>
<feature type="binding site" evidence="15">
    <location>
        <position position="354"/>
    </location>
    <ligand>
        <name>Zn(2+)</name>
        <dbReference type="ChEBI" id="CHEBI:29105"/>
        <label>2</label>
    </ligand>
</feature>